<evidence type="ECO:0000313" key="3">
    <source>
        <dbReference type="Proteomes" id="UP000029078"/>
    </source>
</evidence>
<gene>
    <name evidence="2" type="ORF">BRUM_0502</name>
</gene>
<name>A0A087CVR8_BIFRU</name>
<accession>A0A087CVR8</accession>
<protein>
    <submittedName>
        <fullName evidence="2">Uncharacterized protein</fullName>
    </submittedName>
</protein>
<keyword evidence="3" id="KW-1185">Reference proteome</keyword>
<organism evidence="2 3">
    <name type="scientific">Bifidobacterium ruminantium</name>
    <dbReference type="NCBI Taxonomy" id="78346"/>
    <lineage>
        <taxon>Bacteria</taxon>
        <taxon>Bacillati</taxon>
        <taxon>Actinomycetota</taxon>
        <taxon>Actinomycetes</taxon>
        <taxon>Bifidobacteriales</taxon>
        <taxon>Bifidobacteriaceae</taxon>
        <taxon>Bifidobacterium</taxon>
    </lineage>
</organism>
<comment type="caution">
    <text evidence="2">The sequence shown here is derived from an EMBL/GenBank/DDBJ whole genome shotgun (WGS) entry which is preliminary data.</text>
</comment>
<dbReference type="Proteomes" id="UP000029078">
    <property type="component" value="Unassembled WGS sequence"/>
</dbReference>
<feature type="region of interest" description="Disordered" evidence="1">
    <location>
        <begin position="22"/>
        <end position="43"/>
    </location>
</feature>
<sequence>MFDIIQVYHRMRSRRAEPVFAGATRPSSPVFRPQSPKRPARSNHPYRLNCLSRLSRSYRLNRLNLLNRPYRSYCPYLLSYSYRSYCLSRPCCSCRLWRLWRSNVLLVRIPRPACPRSAHPAHHSVSRADFCQTLRIFARPCGFLVGFADSGRAVRISSKDVWILARPCGLFTVHAD</sequence>
<evidence type="ECO:0000256" key="1">
    <source>
        <dbReference type="SAM" id="MobiDB-lite"/>
    </source>
</evidence>
<evidence type="ECO:0000313" key="2">
    <source>
        <dbReference type="EMBL" id="KFI87368.1"/>
    </source>
</evidence>
<dbReference type="AlphaFoldDB" id="A0A087CVR8"/>
<dbReference type="EMBL" id="JGZL01000012">
    <property type="protein sequence ID" value="KFI87368.1"/>
    <property type="molecule type" value="Genomic_DNA"/>
</dbReference>
<proteinExistence type="predicted"/>
<reference evidence="2 3" key="1">
    <citation type="submission" date="2014-03" db="EMBL/GenBank/DDBJ databases">
        <title>Genomics of Bifidobacteria.</title>
        <authorList>
            <person name="Ventura M."/>
            <person name="Milani C."/>
            <person name="Lugli G.A."/>
        </authorList>
    </citation>
    <scope>NUCLEOTIDE SEQUENCE [LARGE SCALE GENOMIC DNA]</scope>
    <source>
        <strain evidence="2 3">LMG 21811</strain>
    </source>
</reference>